<evidence type="ECO:0000256" key="2">
    <source>
        <dbReference type="ARBA" id="ARBA00004496"/>
    </source>
</evidence>
<dbReference type="EMBL" id="DQIR01203218">
    <property type="protein sequence ID" value="HDB58695.1"/>
    <property type="molecule type" value="Transcribed_RNA"/>
</dbReference>
<dbReference type="GO" id="GO:0005737">
    <property type="term" value="C:cytoplasm"/>
    <property type="evidence" value="ECO:0007669"/>
    <property type="project" value="UniProtKB-SubCell"/>
</dbReference>
<comment type="similarity">
    <text evidence="4">Belongs to the perilipin family.</text>
</comment>
<keyword evidence="10" id="KW-0472">Membrane</keyword>
<dbReference type="SUPFAM" id="SSF109775">
    <property type="entry name" value="Mannose-6-phosphate receptor binding protein 1 (Tip47), C-terminal domain"/>
    <property type="match status" value="1"/>
</dbReference>
<keyword evidence="8" id="KW-0551">Lipid droplet</keyword>
<evidence type="ECO:0000256" key="10">
    <source>
        <dbReference type="ARBA" id="ARBA00023136"/>
    </source>
</evidence>
<evidence type="ECO:0000256" key="1">
    <source>
        <dbReference type="ARBA" id="ARBA00004236"/>
    </source>
</evidence>
<keyword evidence="6" id="KW-0963">Cytoplasm</keyword>
<evidence type="ECO:0000256" key="4">
    <source>
        <dbReference type="ARBA" id="ARBA00006311"/>
    </source>
</evidence>
<dbReference type="Pfam" id="PF03036">
    <property type="entry name" value="Perilipin"/>
    <property type="match status" value="1"/>
</dbReference>
<evidence type="ECO:0000256" key="12">
    <source>
        <dbReference type="ARBA" id="ARBA00071187"/>
    </source>
</evidence>
<dbReference type="AlphaFoldDB" id="A0A480TJP5"/>
<evidence type="ECO:0000256" key="14">
    <source>
        <dbReference type="SAM" id="MobiDB-lite"/>
    </source>
</evidence>
<dbReference type="GO" id="GO:0005886">
    <property type="term" value="C:plasma membrane"/>
    <property type="evidence" value="ECO:0007669"/>
    <property type="project" value="UniProtKB-SubCell"/>
</dbReference>
<name>A0A480TJP5_PIG</name>
<keyword evidence="9" id="KW-0677">Repeat</keyword>
<accession>A0A480TJP5</accession>
<sequence length="672" mass="68068">MSTGLTGAMNVAKGTVQTGVDTTKTVLTGTKDAMSTGLTGAMGMAKGAVQTGVDTTKTVLTGTKDTVSTGLTGAMNVAKGAVQTGVDTTKTVLTGTKDAVSTGLTGAVNMAKGTVQTGVDTTKTVLTGTKETMSAGLTGAMGVAKGAVQTGMDTTKTVLTGTKDAMSTGLTGAMGVAKGAVQTGVDTTKTVLTGTKDAVSTGLTGAMGVAKGAVQTGMDTTKTVLTGTKDTVSTGLTGAMNVAKGAVQTGMDTTKTVLTGTKDAMSTGLTGAMNVAKGAVQTGVDTTKTVLTSTEEALSTGLSGAVNVAKWAAQGSLDTSKAVLMGTKDAVSTGLNRVGNLAHGDVQTGLGTIQNWLPGPQDAIAGGLASSRAPDKKQTLPNPPEALSYEVSRYPDTLCAGLDVAGEVTTGTKGLVSAEATFIQGAELGKEEAGHGATARAHEGVQGFVTLRDELEELGEIFQPMSAEEQARLAASQSGPRVLAADQGSYFVRLGDLAPSFRQRAFEHALSHLQHGQFQARAALAQLEDAFRLIEKPQQAPDQQLLPNQDLSSTVEGAGGQEVPGAGALSRACGLVQQLHVAYSTLASGLQGLPAELQRPVGQARHSLCKLYGVISSAASVEELPAECLARSRESIGQAWQGLEQLLESVQHSPPLGWLVGPFTLHPGGQQL</sequence>
<evidence type="ECO:0000256" key="8">
    <source>
        <dbReference type="ARBA" id="ARBA00022677"/>
    </source>
</evidence>
<dbReference type="Gene3D" id="1.20.120.340">
    <property type="entry name" value="Flagellar protein FliS"/>
    <property type="match status" value="1"/>
</dbReference>
<proteinExistence type="inferred from homology"/>
<evidence type="ECO:0000256" key="9">
    <source>
        <dbReference type="ARBA" id="ARBA00022737"/>
    </source>
</evidence>
<evidence type="ECO:0000256" key="11">
    <source>
        <dbReference type="ARBA" id="ARBA00054496"/>
    </source>
</evidence>
<evidence type="ECO:0000256" key="5">
    <source>
        <dbReference type="ARBA" id="ARBA00022475"/>
    </source>
</evidence>
<dbReference type="PANTHER" id="PTHR47538">
    <property type="entry name" value="PERILIPIN 4"/>
    <property type="match status" value="1"/>
</dbReference>
<dbReference type="GO" id="GO:0005811">
    <property type="term" value="C:lipid droplet"/>
    <property type="evidence" value="ECO:0007669"/>
    <property type="project" value="UniProtKB-SubCell"/>
</dbReference>
<evidence type="ECO:0000256" key="6">
    <source>
        <dbReference type="ARBA" id="ARBA00022490"/>
    </source>
</evidence>
<evidence type="ECO:0000313" key="15">
    <source>
        <dbReference type="EMBL" id="HDB58695.1"/>
    </source>
</evidence>
<comment type="subcellular location">
    <subcellularLocation>
        <location evidence="1">Cell membrane</location>
    </subcellularLocation>
    <subcellularLocation>
        <location evidence="2">Cytoplasm</location>
    </subcellularLocation>
    <subcellularLocation>
        <location evidence="3">Lipid droplet</location>
    </subcellularLocation>
</comment>
<dbReference type="FunFam" id="1.20.120.340:FF:000007">
    <property type="entry name" value="Perilipin 4"/>
    <property type="match status" value="1"/>
</dbReference>
<protein>
    <recommendedName>
        <fullName evidence="12">Perilipin-4</fullName>
    </recommendedName>
    <alternativeName>
        <fullName evidence="13">Adipocyte protein S3-12</fullName>
    </alternativeName>
</protein>
<evidence type="ECO:0000256" key="3">
    <source>
        <dbReference type="ARBA" id="ARBA00004502"/>
    </source>
</evidence>
<dbReference type="PANTHER" id="PTHR47538:SF1">
    <property type="entry name" value="PERILIPIN-4"/>
    <property type="match status" value="1"/>
</dbReference>
<dbReference type="EMBL" id="DQIR01203217">
    <property type="protein sequence ID" value="HDB58694.1"/>
    <property type="molecule type" value="Transcribed_RNA"/>
</dbReference>
<organism evidence="15">
    <name type="scientific">Sus scrofa</name>
    <name type="common">Pig</name>
    <dbReference type="NCBI Taxonomy" id="9823"/>
    <lineage>
        <taxon>Eukaryota</taxon>
        <taxon>Metazoa</taxon>
        <taxon>Chordata</taxon>
        <taxon>Craniata</taxon>
        <taxon>Vertebrata</taxon>
        <taxon>Euteleostomi</taxon>
        <taxon>Mammalia</taxon>
        <taxon>Eutheria</taxon>
        <taxon>Laurasiatheria</taxon>
        <taxon>Artiodactyla</taxon>
        <taxon>Suina</taxon>
        <taxon>Suidae</taxon>
        <taxon>Sus</taxon>
    </lineage>
</organism>
<evidence type="ECO:0000256" key="7">
    <source>
        <dbReference type="ARBA" id="ARBA00022553"/>
    </source>
</evidence>
<dbReference type="InterPro" id="IPR004279">
    <property type="entry name" value="Perilipin"/>
</dbReference>
<evidence type="ECO:0000256" key="13">
    <source>
        <dbReference type="ARBA" id="ARBA00083511"/>
    </source>
</evidence>
<keyword evidence="7" id="KW-0597">Phosphoprotein</keyword>
<feature type="region of interest" description="Disordered" evidence="14">
    <location>
        <begin position="364"/>
        <end position="386"/>
    </location>
</feature>
<comment type="function">
    <text evidence="11">May play a role in triacylglycerol packaging into adipocytes. May function as a coat protein involved in the biogenesis of lipid droplets.</text>
</comment>
<reference evidence="15" key="1">
    <citation type="journal article" date="2019" name="PeerJ">
        <title>Genes of the pig, Sus scrofa, reconstructed with EvidentialGene.</title>
        <authorList>
            <person name="Gilbert D.G."/>
        </authorList>
    </citation>
    <scope>NUCLEOTIDE SEQUENCE</scope>
</reference>
<keyword evidence="5" id="KW-1003">Cell membrane</keyword>